<dbReference type="Pfam" id="PF01863">
    <property type="entry name" value="YgjP-like"/>
    <property type="match status" value="1"/>
</dbReference>
<proteinExistence type="predicted"/>
<dbReference type="InterPro" id="IPR053136">
    <property type="entry name" value="UTP_pyrophosphatase-like"/>
</dbReference>
<dbReference type="PANTHER" id="PTHR30399">
    <property type="entry name" value="UNCHARACTERIZED PROTEIN YGJP"/>
    <property type="match status" value="1"/>
</dbReference>
<protein>
    <recommendedName>
        <fullName evidence="1">YgjP-like metallopeptidase domain-containing protein</fullName>
    </recommendedName>
</protein>
<name>A0A231V1H5_9HYPH</name>
<accession>A0A231V1H5</accession>
<dbReference type="CDD" id="cd07344">
    <property type="entry name" value="M48_yhfN_like"/>
    <property type="match status" value="1"/>
</dbReference>
<evidence type="ECO:0000313" key="3">
    <source>
        <dbReference type="Proteomes" id="UP000215405"/>
    </source>
</evidence>
<organism evidence="2 3">
    <name type="scientific">Notoacmeibacter marinus</name>
    <dbReference type="NCBI Taxonomy" id="1876515"/>
    <lineage>
        <taxon>Bacteria</taxon>
        <taxon>Pseudomonadati</taxon>
        <taxon>Pseudomonadota</taxon>
        <taxon>Alphaproteobacteria</taxon>
        <taxon>Hyphomicrobiales</taxon>
        <taxon>Notoacmeibacteraceae</taxon>
        <taxon>Notoacmeibacter</taxon>
    </lineage>
</organism>
<dbReference type="PANTHER" id="PTHR30399:SF1">
    <property type="entry name" value="UTP PYROPHOSPHATASE"/>
    <property type="match status" value="1"/>
</dbReference>
<gene>
    <name evidence="2" type="ORF">B7H23_03630</name>
</gene>
<dbReference type="Gene3D" id="3.30.2010.10">
    <property type="entry name" value="Metalloproteases ('zincins'), catalytic domain"/>
    <property type="match status" value="1"/>
</dbReference>
<evidence type="ECO:0000313" key="2">
    <source>
        <dbReference type="EMBL" id="OXT02033.1"/>
    </source>
</evidence>
<dbReference type="AlphaFoldDB" id="A0A231V1H5"/>
<dbReference type="RefSeq" id="WP_094075996.1">
    <property type="nucleotide sequence ID" value="NZ_NBYO01000001.1"/>
</dbReference>
<sequence length="255" mass="28390">MVAASPLLFQRRSSSQTKEERLHPVGERALPLAIHRNPRARRLILRIVPGGRALRVTAPPQVSEKDIDAFLARNAGWLEERLDRHGGCTLGIGGELAFRGRTYSIAHSGKLRGLPALTGNDTSAPTILVHGPETALRKRIGEFLRREAEAMMVPLAHRHAATLGRSIKTVRFRDTRSRWGSCTADGTLSFSWRIMMAPDFVIDYLVCHEVAHLAEMNHGPRFWALCRELCPRVDEAKAWLKEHGGRLQAVDFSGG</sequence>
<comment type="caution">
    <text evidence="2">The sequence shown here is derived from an EMBL/GenBank/DDBJ whole genome shotgun (WGS) entry which is preliminary data.</text>
</comment>
<reference evidence="3" key="1">
    <citation type="journal article" date="2017" name="Int. J. Syst. Evol. Microbiol.">
        <title>Notoacmeibacter marinus gen. nov., sp. nov., isolated from the gut of a limpet and proposal of Notoacmeibacteraceae fam. nov. in the order Rhizobiales of the class Alphaproteobacteria.</title>
        <authorList>
            <person name="Huang Z."/>
            <person name="Guo F."/>
            <person name="Lai Q."/>
        </authorList>
    </citation>
    <scope>NUCLEOTIDE SEQUENCE [LARGE SCALE GENOMIC DNA]</scope>
    <source>
        <strain evidence="3">XMTR2A4</strain>
    </source>
</reference>
<feature type="domain" description="YgjP-like metallopeptidase" evidence="1">
    <location>
        <begin position="41"/>
        <end position="243"/>
    </location>
</feature>
<keyword evidence="3" id="KW-1185">Reference proteome</keyword>
<dbReference type="InterPro" id="IPR002725">
    <property type="entry name" value="YgjP-like_metallopeptidase"/>
</dbReference>
<dbReference type="Proteomes" id="UP000215405">
    <property type="component" value="Unassembled WGS sequence"/>
</dbReference>
<dbReference type="EMBL" id="NBYO01000001">
    <property type="protein sequence ID" value="OXT02033.1"/>
    <property type="molecule type" value="Genomic_DNA"/>
</dbReference>
<evidence type="ECO:0000259" key="1">
    <source>
        <dbReference type="Pfam" id="PF01863"/>
    </source>
</evidence>